<evidence type="ECO:0000313" key="14">
    <source>
        <dbReference type="EMBL" id="GAN60619.1"/>
    </source>
</evidence>
<accession>A0A6N3STI0</accession>
<evidence type="ECO:0000256" key="1">
    <source>
        <dbReference type="ARBA" id="ARBA00004429"/>
    </source>
</evidence>
<dbReference type="Proteomes" id="UP000032671">
    <property type="component" value="Unassembled WGS sequence"/>
</dbReference>
<dbReference type="InterPro" id="IPR010065">
    <property type="entry name" value="AA_ABC_transptr_permease_3TM"/>
</dbReference>
<comment type="subunit">
    <text evidence="10">The complex is composed of two ATP-binding proteins (GltL), two transmembrane proteins (GltJ and GltK) and a solute-binding protein (GltI).</text>
</comment>
<dbReference type="RefSeq" id="WP_048838678.1">
    <property type="nucleotide sequence ID" value="NZ_BAMV01000014.1"/>
</dbReference>
<dbReference type="InterPro" id="IPR035906">
    <property type="entry name" value="MetI-like_sf"/>
</dbReference>
<keyword evidence="7 12" id="KW-1133">Transmembrane helix</keyword>
<dbReference type="STRING" id="1231339.Abci_014_031"/>
<sequence>MSHNLVIVPKTKIAERLATIVVAACVAALLYSIFKNPRFEWQIVFANFTAPALLKGLLVTLELTFFAVFFGFPLGTVLAAMRQADSRLLQSVSWFYVWVFRSVPMLVQLFFWFNIAALYPRLALTLPGLGELYSFPTNHVLTGFSAAVLALVLHDAAYTSEIIRTGLRSVPTGQRDAARALGFTNSGVMYNIVFPQAFRVILPAAGNQIISTLKATSVVSVIALQDVLYSAQEIYERTYDVIPLLIVASLWYLVVTSLLSMGQYWVEGRLSRKDQPL</sequence>
<feature type="domain" description="ABC transmembrane type-1" evidence="13">
    <location>
        <begin position="57"/>
        <end position="263"/>
    </location>
</feature>
<keyword evidence="17" id="KW-1185">Reference proteome</keyword>
<dbReference type="FunFam" id="1.10.3720.10:FF:000006">
    <property type="entry name" value="Glutamate/aspartate ABC transporter, permease protein GltK"/>
    <property type="match status" value="1"/>
</dbReference>
<dbReference type="GO" id="GO:0022857">
    <property type="term" value="F:transmembrane transporter activity"/>
    <property type="evidence" value="ECO:0007669"/>
    <property type="project" value="InterPro"/>
</dbReference>
<gene>
    <name evidence="14" type="ORF">Abci_014_031</name>
    <name evidence="15" type="ORF">ACI01nite_23710</name>
</gene>
<name>A0A0D6N3T7_9PROT</name>
<evidence type="ECO:0000256" key="11">
    <source>
        <dbReference type="ARBA" id="ARBA00073645"/>
    </source>
</evidence>
<feature type="transmembrane region" description="Helical" evidence="12">
    <location>
        <begin position="17"/>
        <end position="34"/>
    </location>
</feature>
<dbReference type="AlphaFoldDB" id="A0A0D6N3T7"/>
<protein>
    <recommendedName>
        <fullName evidence="11">Glutamate/aspartate import permease protein GltK</fullName>
    </recommendedName>
</protein>
<reference evidence="15 17" key="2">
    <citation type="submission" date="2019-07" db="EMBL/GenBank/DDBJ databases">
        <title>Whole genome shotgun sequence of Acetobacter cibinongensis NBRC 16605.</title>
        <authorList>
            <person name="Hosoyama A."/>
            <person name="Uohara A."/>
            <person name="Ohji S."/>
            <person name="Ichikawa N."/>
        </authorList>
    </citation>
    <scope>NUCLEOTIDE SEQUENCE [LARGE SCALE GENOMIC DNA]</scope>
    <source>
        <strain evidence="15 17">NBRC 16605</strain>
    </source>
</reference>
<keyword evidence="3 12" id="KW-0813">Transport</keyword>
<dbReference type="Proteomes" id="UP000321891">
    <property type="component" value="Unassembled WGS sequence"/>
</dbReference>
<feature type="transmembrane region" description="Helical" evidence="12">
    <location>
        <begin position="93"/>
        <end position="119"/>
    </location>
</feature>
<dbReference type="NCBIfam" id="TIGR01726">
    <property type="entry name" value="HEQRo_perm_3TM"/>
    <property type="match status" value="1"/>
</dbReference>
<dbReference type="GO" id="GO:0043190">
    <property type="term" value="C:ATP-binding cassette (ABC) transporter complex"/>
    <property type="evidence" value="ECO:0007669"/>
    <property type="project" value="InterPro"/>
</dbReference>
<evidence type="ECO:0000313" key="16">
    <source>
        <dbReference type="Proteomes" id="UP000032671"/>
    </source>
</evidence>
<dbReference type="InterPro" id="IPR043429">
    <property type="entry name" value="ArtM/GltK/GlnP/TcyL/YhdX-like"/>
</dbReference>
<comment type="similarity">
    <text evidence="2">Belongs to the binding-protein-dependent transport system permease family. HisMQ subfamily.</text>
</comment>
<dbReference type="CDD" id="cd06261">
    <property type="entry name" value="TM_PBP2"/>
    <property type="match status" value="1"/>
</dbReference>
<comment type="caution">
    <text evidence="14">The sequence shown here is derived from an EMBL/GenBank/DDBJ whole genome shotgun (WGS) entry which is preliminary data.</text>
</comment>
<evidence type="ECO:0000256" key="7">
    <source>
        <dbReference type="ARBA" id="ARBA00022989"/>
    </source>
</evidence>
<evidence type="ECO:0000256" key="3">
    <source>
        <dbReference type="ARBA" id="ARBA00022448"/>
    </source>
</evidence>
<feature type="transmembrane region" description="Helical" evidence="12">
    <location>
        <begin position="241"/>
        <end position="266"/>
    </location>
</feature>
<keyword evidence="6" id="KW-0029">Amino-acid transport</keyword>
<comment type="subcellular location">
    <subcellularLocation>
        <location evidence="1">Cell inner membrane</location>
        <topology evidence="1">Multi-pass membrane protein</topology>
    </subcellularLocation>
    <subcellularLocation>
        <location evidence="12">Cell membrane</location>
        <topology evidence="12">Multi-pass membrane protein</topology>
    </subcellularLocation>
</comment>
<evidence type="ECO:0000256" key="2">
    <source>
        <dbReference type="ARBA" id="ARBA00010072"/>
    </source>
</evidence>
<dbReference type="EMBL" id="BJVU01000013">
    <property type="protein sequence ID" value="GEL59769.1"/>
    <property type="molecule type" value="Genomic_DNA"/>
</dbReference>
<evidence type="ECO:0000256" key="9">
    <source>
        <dbReference type="ARBA" id="ARBA00060298"/>
    </source>
</evidence>
<dbReference type="InterPro" id="IPR000515">
    <property type="entry name" value="MetI-like"/>
</dbReference>
<comment type="function">
    <text evidence="9">Part of the ABC transporter complex GltIJKL involved in glutamate and aspartate uptake. Probably responsible for the translocation of the substrate across the membrane.</text>
</comment>
<dbReference type="PANTHER" id="PTHR30614:SF0">
    <property type="entry name" value="L-CYSTINE TRANSPORT SYSTEM PERMEASE PROTEIN TCYL"/>
    <property type="match status" value="1"/>
</dbReference>
<dbReference type="GO" id="GO:0006865">
    <property type="term" value="P:amino acid transport"/>
    <property type="evidence" value="ECO:0007669"/>
    <property type="project" value="UniProtKB-KW"/>
</dbReference>
<evidence type="ECO:0000256" key="6">
    <source>
        <dbReference type="ARBA" id="ARBA00022970"/>
    </source>
</evidence>
<keyword evidence="5 12" id="KW-0812">Transmembrane</keyword>
<organism evidence="14 16">
    <name type="scientific">Acetobacter cibinongensis</name>
    <dbReference type="NCBI Taxonomy" id="146475"/>
    <lineage>
        <taxon>Bacteria</taxon>
        <taxon>Pseudomonadati</taxon>
        <taxon>Pseudomonadota</taxon>
        <taxon>Alphaproteobacteria</taxon>
        <taxon>Acetobacterales</taxon>
        <taxon>Acetobacteraceae</taxon>
        <taxon>Acetobacter</taxon>
    </lineage>
</organism>
<accession>A0A0D6N3T7</accession>
<evidence type="ECO:0000313" key="17">
    <source>
        <dbReference type="Proteomes" id="UP000321891"/>
    </source>
</evidence>
<reference evidence="14 16" key="1">
    <citation type="submission" date="2012-11" db="EMBL/GenBank/DDBJ databases">
        <title>Whole genome sequence of Acetobacter cibinongensis 4H-1.</title>
        <authorList>
            <person name="Azuma Y."/>
            <person name="Higashiura N."/>
            <person name="Hirakawa H."/>
            <person name="Matsushita K."/>
        </authorList>
    </citation>
    <scope>NUCLEOTIDE SEQUENCE [LARGE SCALE GENOMIC DNA]</scope>
    <source>
        <strain evidence="14 16">4H-1</strain>
    </source>
</reference>
<feature type="transmembrane region" description="Helical" evidence="12">
    <location>
        <begin position="139"/>
        <end position="158"/>
    </location>
</feature>
<dbReference type="PANTHER" id="PTHR30614">
    <property type="entry name" value="MEMBRANE COMPONENT OF AMINO ACID ABC TRANSPORTER"/>
    <property type="match status" value="1"/>
</dbReference>
<dbReference type="Pfam" id="PF00528">
    <property type="entry name" value="BPD_transp_1"/>
    <property type="match status" value="1"/>
</dbReference>
<keyword evidence="4" id="KW-1003">Cell membrane</keyword>
<feature type="transmembrane region" description="Helical" evidence="12">
    <location>
        <begin position="54"/>
        <end position="81"/>
    </location>
</feature>
<evidence type="ECO:0000256" key="12">
    <source>
        <dbReference type="RuleBase" id="RU363032"/>
    </source>
</evidence>
<proteinExistence type="inferred from homology"/>
<evidence type="ECO:0000256" key="4">
    <source>
        <dbReference type="ARBA" id="ARBA00022475"/>
    </source>
</evidence>
<evidence type="ECO:0000313" key="15">
    <source>
        <dbReference type="EMBL" id="GEL59769.1"/>
    </source>
</evidence>
<evidence type="ECO:0000256" key="5">
    <source>
        <dbReference type="ARBA" id="ARBA00022692"/>
    </source>
</evidence>
<dbReference type="EMBL" id="BAMV01000014">
    <property type="protein sequence ID" value="GAN60619.1"/>
    <property type="molecule type" value="Genomic_DNA"/>
</dbReference>
<evidence type="ECO:0000256" key="10">
    <source>
        <dbReference type="ARBA" id="ARBA00062718"/>
    </source>
</evidence>
<evidence type="ECO:0000256" key="8">
    <source>
        <dbReference type="ARBA" id="ARBA00023136"/>
    </source>
</evidence>
<dbReference type="PROSITE" id="PS50928">
    <property type="entry name" value="ABC_TM1"/>
    <property type="match status" value="1"/>
</dbReference>
<evidence type="ECO:0000259" key="13">
    <source>
        <dbReference type="PROSITE" id="PS50928"/>
    </source>
</evidence>
<dbReference type="Gene3D" id="1.10.3720.10">
    <property type="entry name" value="MetI-like"/>
    <property type="match status" value="1"/>
</dbReference>
<dbReference type="SUPFAM" id="SSF161098">
    <property type="entry name" value="MetI-like"/>
    <property type="match status" value="1"/>
</dbReference>
<keyword evidence="8 12" id="KW-0472">Membrane</keyword>